<keyword evidence="4" id="KW-1003">Cell membrane</keyword>
<dbReference type="InterPro" id="IPR036259">
    <property type="entry name" value="MFS_trans_sf"/>
</dbReference>
<dbReference type="InterPro" id="IPR005828">
    <property type="entry name" value="MFS_sugar_transport-like"/>
</dbReference>
<evidence type="ECO:0000313" key="13">
    <source>
        <dbReference type="Proteomes" id="UP000630887"/>
    </source>
</evidence>
<keyword evidence="13" id="KW-1185">Reference proteome</keyword>
<dbReference type="InterPro" id="IPR050814">
    <property type="entry name" value="Myo-inositol_Transporter"/>
</dbReference>
<evidence type="ECO:0000256" key="8">
    <source>
        <dbReference type="ARBA" id="ARBA00023136"/>
    </source>
</evidence>
<dbReference type="SUPFAM" id="SSF103473">
    <property type="entry name" value="MFS general substrate transporter"/>
    <property type="match status" value="1"/>
</dbReference>
<organism evidence="12 13">
    <name type="scientific">Catellatospora coxensis</name>
    <dbReference type="NCBI Taxonomy" id="310354"/>
    <lineage>
        <taxon>Bacteria</taxon>
        <taxon>Bacillati</taxon>
        <taxon>Actinomycetota</taxon>
        <taxon>Actinomycetes</taxon>
        <taxon>Micromonosporales</taxon>
        <taxon>Micromonosporaceae</taxon>
        <taxon>Catellatospora</taxon>
    </lineage>
</organism>
<feature type="transmembrane region" description="Helical" evidence="10">
    <location>
        <begin position="293"/>
        <end position="312"/>
    </location>
</feature>
<keyword evidence="7 10" id="KW-1133">Transmembrane helix</keyword>
<dbReference type="InterPro" id="IPR003663">
    <property type="entry name" value="Sugar/inositol_transpt"/>
</dbReference>
<dbReference type="RefSeq" id="WP_203690360.1">
    <property type="nucleotide sequence ID" value="NZ_BAAALC010000002.1"/>
</dbReference>
<dbReference type="PRINTS" id="PR00171">
    <property type="entry name" value="SUGRTRNSPORT"/>
</dbReference>
<evidence type="ECO:0000256" key="3">
    <source>
        <dbReference type="ARBA" id="ARBA00022448"/>
    </source>
</evidence>
<dbReference type="FunFam" id="1.20.1250.20:FF:000218">
    <property type="entry name" value="facilitated trehalose transporter Tret1"/>
    <property type="match status" value="1"/>
</dbReference>
<feature type="transmembrane region" description="Helical" evidence="10">
    <location>
        <begin position="252"/>
        <end position="273"/>
    </location>
</feature>
<feature type="transmembrane region" description="Helical" evidence="10">
    <location>
        <begin position="144"/>
        <end position="162"/>
    </location>
</feature>
<feature type="transmembrane region" description="Helical" evidence="10">
    <location>
        <begin position="425"/>
        <end position="446"/>
    </location>
</feature>
<sequence length="476" mass="50955">MTATPEAGTPHRITKWLVFVGAVVMLAGLLFGYDQGVIGGALNGIEQSFHPSTFVIEIITSWVTLGALFGALVAGVMAEKLGRRVTVIWAAVLFTIGALIEALAPGTGVMVVGRLVVGFGVGVASLAAPLYAAEMAPTRLRGRFVSMYQLAITFGILIADIIDELLSSGSQWRLMLGLSVVPGVLLILAMFPLPDSMVWYMKTGQRDKAVDAIGKVRPDEDVEANLSDIKASLGTAQASWGEVFSRRWRAPLVLGVGLAIFQQFTGINAVIYYSDKIFAAAGFSTPQQQTAATTWSIGVVNVLATLIAVAYVDRLGRRPLMFAGLIGMGLSLLVMAFCFRYLDRIATAATGATANTPSDAGVILLVAMVVFIASFAFSLGPVVWTVINEIYPGFVRGRGVAVATAANWGAAWLVTRFFLTLVDRIGESGAFFLFAAMCLITFVFVWRRQPETKGRTLEQIQQMWTDKAAGHAPTTP</sequence>
<dbReference type="EMBL" id="BONI01000009">
    <property type="protein sequence ID" value="GIG04856.1"/>
    <property type="molecule type" value="Genomic_DNA"/>
</dbReference>
<dbReference type="GO" id="GO:0005886">
    <property type="term" value="C:plasma membrane"/>
    <property type="evidence" value="ECO:0007669"/>
    <property type="project" value="UniProtKB-SubCell"/>
</dbReference>
<feature type="transmembrane region" description="Helical" evidence="10">
    <location>
        <begin position="85"/>
        <end position="105"/>
    </location>
</feature>
<evidence type="ECO:0000256" key="5">
    <source>
        <dbReference type="ARBA" id="ARBA00022597"/>
    </source>
</evidence>
<feature type="transmembrane region" description="Helical" evidence="10">
    <location>
        <begin position="16"/>
        <end position="33"/>
    </location>
</feature>
<feature type="transmembrane region" description="Helical" evidence="10">
    <location>
        <begin position="53"/>
        <end position="78"/>
    </location>
</feature>
<dbReference type="PANTHER" id="PTHR48020">
    <property type="entry name" value="PROTON MYO-INOSITOL COTRANSPORTER"/>
    <property type="match status" value="1"/>
</dbReference>
<comment type="subcellular location">
    <subcellularLocation>
        <location evidence="1">Cell membrane</location>
        <topology evidence="1">Multi-pass membrane protein</topology>
    </subcellularLocation>
</comment>
<feature type="transmembrane region" description="Helical" evidence="10">
    <location>
        <begin position="362"/>
        <end position="387"/>
    </location>
</feature>
<dbReference type="Pfam" id="PF00083">
    <property type="entry name" value="Sugar_tr"/>
    <property type="match status" value="1"/>
</dbReference>
<dbReference type="Proteomes" id="UP000630887">
    <property type="component" value="Unassembled WGS sequence"/>
</dbReference>
<feature type="transmembrane region" description="Helical" evidence="10">
    <location>
        <begin position="319"/>
        <end position="342"/>
    </location>
</feature>
<dbReference type="PROSITE" id="PS00217">
    <property type="entry name" value="SUGAR_TRANSPORT_2"/>
    <property type="match status" value="1"/>
</dbReference>
<comment type="similarity">
    <text evidence="2 9">Belongs to the major facilitator superfamily. Sugar transporter (TC 2.A.1.1) family.</text>
</comment>
<keyword evidence="5" id="KW-0762">Sugar transport</keyword>
<protein>
    <submittedName>
        <fullName evidence="12">MFS transporter</fullName>
    </submittedName>
</protein>
<feature type="transmembrane region" description="Helical" evidence="10">
    <location>
        <begin position="174"/>
        <end position="193"/>
    </location>
</feature>
<evidence type="ECO:0000313" key="12">
    <source>
        <dbReference type="EMBL" id="GIG04856.1"/>
    </source>
</evidence>
<evidence type="ECO:0000256" key="10">
    <source>
        <dbReference type="SAM" id="Phobius"/>
    </source>
</evidence>
<dbReference type="PROSITE" id="PS00216">
    <property type="entry name" value="SUGAR_TRANSPORT_1"/>
    <property type="match status" value="2"/>
</dbReference>
<evidence type="ECO:0000256" key="1">
    <source>
        <dbReference type="ARBA" id="ARBA00004651"/>
    </source>
</evidence>
<evidence type="ECO:0000259" key="11">
    <source>
        <dbReference type="PROSITE" id="PS50850"/>
    </source>
</evidence>
<dbReference type="PROSITE" id="PS50850">
    <property type="entry name" value="MFS"/>
    <property type="match status" value="1"/>
</dbReference>
<dbReference type="InterPro" id="IPR020846">
    <property type="entry name" value="MFS_dom"/>
</dbReference>
<keyword evidence="3 9" id="KW-0813">Transport</keyword>
<dbReference type="InterPro" id="IPR005829">
    <property type="entry name" value="Sugar_transporter_CS"/>
</dbReference>
<accession>A0A8J3P7P8</accession>
<dbReference type="PANTHER" id="PTHR48020:SF12">
    <property type="entry name" value="PROTON MYO-INOSITOL COTRANSPORTER"/>
    <property type="match status" value="1"/>
</dbReference>
<feature type="transmembrane region" description="Helical" evidence="10">
    <location>
        <begin position="111"/>
        <end position="132"/>
    </location>
</feature>
<keyword evidence="8 10" id="KW-0472">Membrane</keyword>
<evidence type="ECO:0000256" key="7">
    <source>
        <dbReference type="ARBA" id="ARBA00022989"/>
    </source>
</evidence>
<evidence type="ECO:0000256" key="4">
    <source>
        <dbReference type="ARBA" id="ARBA00022475"/>
    </source>
</evidence>
<dbReference type="AlphaFoldDB" id="A0A8J3P7P8"/>
<evidence type="ECO:0000256" key="2">
    <source>
        <dbReference type="ARBA" id="ARBA00010992"/>
    </source>
</evidence>
<dbReference type="GO" id="GO:0022857">
    <property type="term" value="F:transmembrane transporter activity"/>
    <property type="evidence" value="ECO:0007669"/>
    <property type="project" value="InterPro"/>
</dbReference>
<dbReference type="Gene3D" id="1.20.1250.20">
    <property type="entry name" value="MFS general substrate transporter like domains"/>
    <property type="match status" value="1"/>
</dbReference>
<gene>
    <name evidence="12" type="ORF">Cco03nite_15560</name>
</gene>
<evidence type="ECO:0000256" key="6">
    <source>
        <dbReference type="ARBA" id="ARBA00022692"/>
    </source>
</evidence>
<name>A0A8J3P7P8_9ACTN</name>
<feature type="transmembrane region" description="Helical" evidence="10">
    <location>
        <begin position="399"/>
        <end position="419"/>
    </location>
</feature>
<keyword evidence="6 10" id="KW-0812">Transmembrane</keyword>
<dbReference type="NCBIfam" id="TIGR00879">
    <property type="entry name" value="SP"/>
    <property type="match status" value="1"/>
</dbReference>
<feature type="domain" description="Major facilitator superfamily (MFS) profile" evidence="11">
    <location>
        <begin position="20"/>
        <end position="453"/>
    </location>
</feature>
<evidence type="ECO:0000256" key="9">
    <source>
        <dbReference type="RuleBase" id="RU003346"/>
    </source>
</evidence>
<comment type="caution">
    <text evidence="12">The sequence shown here is derived from an EMBL/GenBank/DDBJ whole genome shotgun (WGS) entry which is preliminary data.</text>
</comment>
<reference evidence="12 13" key="1">
    <citation type="submission" date="2021-01" db="EMBL/GenBank/DDBJ databases">
        <title>Whole genome shotgun sequence of Catellatospora coxensis NBRC 107359.</title>
        <authorList>
            <person name="Komaki H."/>
            <person name="Tamura T."/>
        </authorList>
    </citation>
    <scope>NUCLEOTIDE SEQUENCE [LARGE SCALE GENOMIC DNA]</scope>
    <source>
        <strain evidence="12 13">NBRC 107359</strain>
    </source>
</reference>
<proteinExistence type="inferred from homology"/>